<dbReference type="GeneID" id="101853110"/>
<evidence type="ECO:0000313" key="6">
    <source>
        <dbReference type="RefSeq" id="XP_035827240.1"/>
    </source>
</evidence>
<proteinExistence type="predicted"/>
<dbReference type="Pfam" id="PF23571">
    <property type="entry name" value="GH3_M"/>
    <property type="match status" value="1"/>
</dbReference>
<name>A0ABM0JYI4_APLCA</name>
<evidence type="ECO:0000313" key="7">
    <source>
        <dbReference type="RefSeq" id="XP_035827241.1"/>
    </source>
</evidence>
<dbReference type="RefSeq" id="XP_005104532.1">
    <property type="nucleotide sequence ID" value="XM_005104475.3"/>
</dbReference>
<evidence type="ECO:0000313" key="4">
    <source>
        <dbReference type="RefSeq" id="XP_005104532.1"/>
    </source>
</evidence>
<dbReference type="InterPro" id="IPR055378">
    <property type="entry name" value="GH3_C"/>
</dbReference>
<feature type="domain" description="GH3 C-terminal" evidence="2">
    <location>
        <begin position="477"/>
        <end position="602"/>
    </location>
</feature>
<dbReference type="PANTHER" id="PTHR31901:SF9">
    <property type="entry name" value="GH3 DOMAIN-CONTAINING PROTEIN"/>
    <property type="match status" value="1"/>
</dbReference>
<dbReference type="Pfam" id="PF23572">
    <property type="entry name" value="GH3_C"/>
    <property type="match status" value="1"/>
</dbReference>
<evidence type="ECO:0000313" key="3">
    <source>
        <dbReference type="Proteomes" id="UP000694888"/>
    </source>
</evidence>
<gene>
    <name evidence="4 5 6 7" type="primary">LOC101853110</name>
</gene>
<dbReference type="RefSeq" id="XP_035827241.1">
    <property type="nucleotide sequence ID" value="XM_035971348.1"/>
</dbReference>
<dbReference type="InterPro" id="IPR055377">
    <property type="entry name" value="GH3_M"/>
</dbReference>
<dbReference type="InterPro" id="IPR004993">
    <property type="entry name" value="GH3"/>
</dbReference>
<dbReference type="Pfam" id="PF03321">
    <property type="entry name" value="GH3"/>
    <property type="match status" value="1"/>
</dbReference>
<reference evidence="4 5" key="1">
    <citation type="submission" date="2025-05" db="UniProtKB">
        <authorList>
            <consortium name="RefSeq"/>
        </authorList>
    </citation>
    <scope>IDENTIFICATION</scope>
</reference>
<sequence>MGIIKKLLGGLSLVGVSGLGYLAVDVNRYRVYPDQTLGDAARHYTSVRSLTFLGGIMRSKLEDATLDVKKAQREFLFQQILDNIDTEYSKEFKLDQVKSVKDFLQRHPLTRYDHYSRYVSRMLSGEKNVMTAKDPSVFAVTSGTSGNSNIIPMLMKQTKIFFLEGISVLYRCMVEAYPDTKLLNKDFKIFFSPSWRYSITEIPIGPNSASPERSKGLLHIYTTPPPAYKVKSEPEALYFYLLFALLDPHVGMIEANFASIIFNTFAALENHFEQLTQDIETGSLNPDLNIDPEIREELEQLLKPNPTRAKEVREAMRSGREGLALRLWPELHMILGADTGTFELYGDKLRSGYCKGVPLYSPIYAASEGLLGVNIWPGVLPSRYLLHPRTQFFEFIPDYLMDEDQPHTKLMHQVQEGQTYELVITNPSCLYRYRFGDVIKVVGFHNQCPIVEFKYRKGQFLNVRGEKVSESMFYEVLKGTITKVWSNVKLVDYCCMESVILDQMDVPKGFKTSQPCYHVFLELEGLDSTKVKKISSSQKKMLDDSMMVHSYPYSSFRHKGSISPMQVHLVTPGSFMELRRFMLQDSPAASNQYKVPRVLRRQEAVQFMLKHVIG</sequence>
<organism evidence="3 5">
    <name type="scientific">Aplysia californica</name>
    <name type="common">California sea hare</name>
    <dbReference type="NCBI Taxonomy" id="6500"/>
    <lineage>
        <taxon>Eukaryota</taxon>
        <taxon>Metazoa</taxon>
        <taxon>Spiralia</taxon>
        <taxon>Lophotrochozoa</taxon>
        <taxon>Mollusca</taxon>
        <taxon>Gastropoda</taxon>
        <taxon>Heterobranchia</taxon>
        <taxon>Euthyneura</taxon>
        <taxon>Tectipleura</taxon>
        <taxon>Aplysiida</taxon>
        <taxon>Aplysioidea</taxon>
        <taxon>Aplysiidae</taxon>
        <taxon>Aplysia</taxon>
    </lineage>
</organism>
<evidence type="ECO:0000259" key="2">
    <source>
        <dbReference type="Pfam" id="PF23572"/>
    </source>
</evidence>
<feature type="domain" description="GH3 middle" evidence="1">
    <location>
        <begin position="384"/>
        <end position="456"/>
    </location>
</feature>
<accession>A0ABM0JYI4</accession>
<protein>
    <submittedName>
        <fullName evidence="4 5">GH3 domain-containing protein</fullName>
    </submittedName>
</protein>
<dbReference type="Proteomes" id="UP000694888">
    <property type="component" value="Unplaced"/>
</dbReference>
<dbReference type="RefSeq" id="XP_005104533.1">
    <property type="nucleotide sequence ID" value="XM_005104476.3"/>
</dbReference>
<evidence type="ECO:0000313" key="5">
    <source>
        <dbReference type="RefSeq" id="XP_005104533.1"/>
    </source>
</evidence>
<keyword evidence="3" id="KW-1185">Reference proteome</keyword>
<dbReference type="PANTHER" id="PTHR31901">
    <property type="entry name" value="GH3 DOMAIN-CONTAINING PROTEIN"/>
    <property type="match status" value="1"/>
</dbReference>
<dbReference type="RefSeq" id="XP_035827240.1">
    <property type="nucleotide sequence ID" value="XM_035971347.1"/>
</dbReference>
<evidence type="ECO:0000259" key="1">
    <source>
        <dbReference type="Pfam" id="PF23571"/>
    </source>
</evidence>